<reference evidence="1" key="2">
    <citation type="submission" date="2021-08" db="EMBL/GenBank/DDBJ databases">
        <authorList>
            <person name="Gostincar C."/>
            <person name="Sun X."/>
            <person name="Song Z."/>
            <person name="Gunde-Cimerman N."/>
        </authorList>
    </citation>
    <scope>NUCLEOTIDE SEQUENCE</scope>
    <source>
        <strain evidence="1">EXF-8016</strain>
    </source>
</reference>
<evidence type="ECO:0000313" key="2">
    <source>
        <dbReference type="Proteomes" id="UP000767238"/>
    </source>
</evidence>
<dbReference type="AlphaFoldDB" id="A0A9P8GT34"/>
<sequence>MFSASVVWKAYLGTVLTTNVGPYVWKLPLNHSSSFFFLAADNTDNTTWWKTFVVSLELLSRLPEFIPAESDVDETS</sequence>
<organism evidence="1 2">
    <name type="scientific">Aureobasidium melanogenum</name>
    <name type="common">Aureobasidium pullulans var. melanogenum</name>
    <dbReference type="NCBI Taxonomy" id="46634"/>
    <lineage>
        <taxon>Eukaryota</taxon>
        <taxon>Fungi</taxon>
        <taxon>Dikarya</taxon>
        <taxon>Ascomycota</taxon>
        <taxon>Pezizomycotina</taxon>
        <taxon>Dothideomycetes</taxon>
        <taxon>Dothideomycetidae</taxon>
        <taxon>Dothideales</taxon>
        <taxon>Saccotheciaceae</taxon>
        <taxon>Aureobasidium</taxon>
    </lineage>
</organism>
<gene>
    <name evidence="1" type="ORF">KCV03_g111</name>
</gene>
<evidence type="ECO:0000313" key="1">
    <source>
        <dbReference type="EMBL" id="KAH0237900.1"/>
    </source>
</evidence>
<protein>
    <submittedName>
        <fullName evidence="1">Uncharacterized protein</fullName>
    </submittedName>
</protein>
<dbReference type="EMBL" id="JAHFYH010000001">
    <property type="protein sequence ID" value="KAH0237900.1"/>
    <property type="molecule type" value="Genomic_DNA"/>
</dbReference>
<name>A0A9P8GT34_AURME</name>
<proteinExistence type="predicted"/>
<dbReference type="Proteomes" id="UP000767238">
    <property type="component" value="Unassembled WGS sequence"/>
</dbReference>
<comment type="caution">
    <text evidence="1">The sequence shown here is derived from an EMBL/GenBank/DDBJ whole genome shotgun (WGS) entry which is preliminary data.</text>
</comment>
<reference evidence="1" key="1">
    <citation type="journal article" date="2021" name="J Fungi (Basel)">
        <title>Virulence traits and population genomics of the black yeast Aureobasidium melanogenum.</title>
        <authorList>
            <person name="Cernosa A."/>
            <person name="Sun X."/>
            <person name="Gostincar C."/>
            <person name="Fang C."/>
            <person name="Gunde-Cimerman N."/>
            <person name="Song Z."/>
        </authorList>
    </citation>
    <scope>NUCLEOTIDE SEQUENCE</scope>
    <source>
        <strain evidence="1">EXF-8016</strain>
    </source>
</reference>
<accession>A0A9P8GT34</accession>
<feature type="non-terminal residue" evidence="1">
    <location>
        <position position="76"/>
    </location>
</feature>